<dbReference type="GO" id="GO:0016841">
    <property type="term" value="F:ammonia-lyase activity"/>
    <property type="evidence" value="ECO:0007669"/>
    <property type="project" value="UniProtKB-ARBA"/>
</dbReference>
<dbReference type="InterPro" id="IPR008948">
    <property type="entry name" value="L-Aspartase-like"/>
</dbReference>
<dbReference type="PANTHER" id="PTHR10362">
    <property type="entry name" value="HISTIDINE AMMONIA-LYASE"/>
    <property type="match status" value="1"/>
</dbReference>
<dbReference type="Gene3D" id="1.10.275.10">
    <property type="entry name" value="Fumarase/aspartase (N-terminal domain)"/>
    <property type="match status" value="1"/>
</dbReference>
<name>A0A765T3T4_ECOLX</name>
<dbReference type="SUPFAM" id="SSF48557">
    <property type="entry name" value="L-aspartase-like"/>
    <property type="match status" value="1"/>
</dbReference>
<dbReference type="InterPro" id="IPR001106">
    <property type="entry name" value="Aromatic_Lyase"/>
</dbReference>
<comment type="caution">
    <text evidence="1">The sequence shown here is derived from an EMBL/GenBank/DDBJ whole genome shotgun (WGS) entry which is preliminary data.</text>
</comment>
<evidence type="ECO:0000313" key="1">
    <source>
        <dbReference type="EMBL" id="HAG5771368.1"/>
    </source>
</evidence>
<gene>
    <name evidence="1" type="ORF">GGB84_003060</name>
</gene>
<reference evidence="1" key="1">
    <citation type="journal article" date="2018" name="Genome Biol.">
        <title>SKESA: strategic k-mer extension for scrupulous assemblies.</title>
        <authorList>
            <person name="Souvorov A."/>
            <person name="Agarwala R."/>
            <person name="Lipman D.J."/>
        </authorList>
    </citation>
    <scope>NUCLEOTIDE SEQUENCE [LARGE SCALE GENOMIC DNA]</scope>
    <source>
        <strain evidence="1">1839</strain>
    </source>
</reference>
<proteinExistence type="predicted"/>
<sequence length="568" mass="61791">MKKTVIATLCLSLFCPAVAWSADNIILDGHSLTLDDAWAIAQGQKQVDISPAAMERVEKANKLLMIAAGKGVPVYGLTVGVGLNKDKSLFDAHGKLTPEVIQASREFNINALHAHAAGVGPDMPDELVRMAMVIRLNTMLTGNTGAQPQVAKIYQQLLNKNITPVVPSRGSVGEADITLASHIGDVMLGEWRVRINGKVVPSDKALKQAGIEKLQPLGKDALSILSTNAISTAYSAKALLETRQIINVTPAVFGLSLEALNGNVAPFLTQSLSVRPFPGIQETAETLRNALKDSYLWQHQEGRALQDPLSFRTTVFVLNEARREWNEAYQMLEIQMNSSDDNPAVIVNADRTQAENSQVEQYFVSSTDANGEAISGAIFPTSNFEPLPLALTIQDLSVAMGHLAHNSVQRTLHLSDDHFTGLSRFLASDSNQKGHAFGAIQKPQVALLADIRELVNPVSLDGQPMAGTIEDTYSNNLRVSKRLSQIAEDMRTIYGLELLHSSQAIDLRKQKMSDLKLGKMTGKLYDAYRAKVPFVEQDRIFSDNIADSSSLVASFPVESLVNMKSEGQ</sequence>
<dbReference type="CDD" id="cd00332">
    <property type="entry name" value="PAL-HAL"/>
    <property type="match status" value="1"/>
</dbReference>
<reference evidence="1" key="2">
    <citation type="submission" date="2020-02" db="EMBL/GenBank/DDBJ databases">
        <authorList>
            <consortium name="NCBI Pathogen Detection Project"/>
        </authorList>
    </citation>
    <scope>NUCLEOTIDE SEQUENCE</scope>
    <source>
        <strain evidence="1">1839</strain>
    </source>
</reference>
<dbReference type="Gene3D" id="1.20.200.10">
    <property type="entry name" value="Fumarase/aspartase (Central domain)"/>
    <property type="match status" value="1"/>
</dbReference>
<keyword evidence="1" id="KW-0456">Lyase</keyword>
<dbReference type="Pfam" id="PF00221">
    <property type="entry name" value="Lyase_aromatic"/>
    <property type="match status" value="1"/>
</dbReference>
<dbReference type="InterPro" id="IPR024083">
    <property type="entry name" value="Fumarase/histidase_N"/>
</dbReference>
<dbReference type="AlphaFoldDB" id="A0A765T3T4"/>
<dbReference type="EMBL" id="DAAYTU010000018">
    <property type="protein sequence ID" value="HAG5771368.1"/>
    <property type="molecule type" value="Genomic_DNA"/>
</dbReference>
<accession>A0A765T3T4</accession>
<protein>
    <submittedName>
        <fullName evidence="1">Aromatic amino acid lyase</fullName>
    </submittedName>
</protein>
<organism evidence="1">
    <name type="scientific">Escherichia coli</name>
    <dbReference type="NCBI Taxonomy" id="562"/>
    <lineage>
        <taxon>Bacteria</taxon>
        <taxon>Pseudomonadati</taxon>
        <taxon>Pseudomonadota</taxon>
        <taxon>Gammaproteobacteria</taxon>
        <taxon>Enterobacterales</taxon>
        <taxon>Enterobacteriaceae</taxon>
        <taxon>Escherichia</taxon>
    </lineage>
</organism>